<dbReference type="Pfam" id="PF24571">
    <property type="entry name" value="HEAT_SCC3-SA"/>
    <property type="match status" value="1"/>
</dbReference>
<dbReference type="GO" id="GO:0000785">
    <property type="term" value="C:chromatin"/>
    <property type="evidence" value="ECO:0007669"/>
    <property type="project" value="TreeGrafter"/>
</dbReference>
<dbReference type="InterPro" id="IPR011989">
    <property type="entry name" value="ARM-like"/>
</dbReference>
<dbReference type="InterPro" id="IPR016024">
    <property type="entry name" value="ARM-type_fold"/>
</dbReference>
<reference evidence="3 4" key="1">
    <citation type="journal article" date="2017" name="Gigascience">
        <title>Genome sequence of the small brown planthopper, Laodelphax striatellus.</title>
        <authorList>
            <person name="Zhu J."/>
            <person name="Jiang F."/>
            <person name="Wang X."/>
            <person name="Yang P."/>
            <person name="Bao Y."/>
            <person name="Zhao W."/>
            <person name="Wang W."/>
            <person name="Lu H."/>
            <person name="Wang Q."/>
            <person name="Cui N."/>
            <person name="Li J."/>
            <person name="Chen X."/>
            <person name="Luo L."/>
            <person name="Yu J."/>
            <person name="Kang L."/>
            <person name="Cui F."/>
        </authorList>
    </citation>
    <scope>NUCLEOTIDE SEQUENCE [LARGE SCALE GENOMIC DNA]</scope>
    <source>
        <strain evidence="3">Lst14</strain>
    </source>
</reference>
<dbReference type="STRING" id="195883.A0A482X6Q5"/>
<name>A0A482X6Q5_LAOST</name>
<organism evidence="3 4">
    <name type="scientific">Laodelphax striatellus</name>
    <name type="common">Small brown planthopper</name>
    <name type="synonym">Delphax striatella</name>
    <dbReference type="NCBI Taxonomy" id="195883"/>
    <lineage>
        <taxon>Eukaryota</taxon>
        <taxon>Metazoa</taxon>
        <taxon>Ecdysozoa</taxon>
        <taxon>Arthropoda</taxon>
        <taxon>Hexapoda</taxon>
        <taxon>Insecta</taxon>
        <taxon>Pterygota</taxon>
        <taxon>Neoptera</taxon>
        <taxon>Paraneoptera</taxon>
        <taxon>Hemiptera</taxon>
        <taxon>Auchenorrhyncha</taxon>
        <taxon>Fulgoroidea</taxon>
        <taxon>Delphacidae</taxon>
        <taxon>Criomorphinae</taxon>
        <taxon>Laodelphax</taxon>
    </lineage>
</organism>
<dbReference type="GO" id="GO:0005634">
    <property type="term" value="C:nucleus"/>
    <property type="evidence" value="ECO:0007669"/>
    <property type="project" value="TreeGrafter"/>
</dbReference>
<dbReference type="SUPFAM" id="SSF48371">
    <property type="entry name" value="ARM repeat"/>
    <property type="match status" value="1"/>
</dbReference>
<comment type="similarity">
    <text evidence="1">Belongs to the SCC3 family.</text>
</comment>
<sequence>MDLNLLDILSIENFNIRAIADYWLESYKNDEASATTDLLILLYCAAGAKPFTRVSVKDLCPEQLFILKSNAYENFKERISQAAFNNFVNFIDFILFRNSIEFFTNKKFMEIIQKTLQAFAEDDRIPYRLVSVVVGIKLMSSALLIDAYRKEELNSLRNSIRELGRESCGKFDKLISDGNGEIYEKIAKRKEKMFQRVKTLQKYNFCFKLIFMNLFPSLFEEALRSHEVEIRRHCHMEVGLWINFVKLDYVGKRLFLIFCKIMNDPEDELREMAVKNYLQCLQCNLESTLNAEVLAKILRILFKRVHDCRDEIKIYALKCLNIIDRCKMFSPNKVETIFHLIFHKQREVSSEAGYFLHRRIHSAVANTCEDGVEQISKKYISEIVLFSQECNDNCSEEFLIDALINKSKFLTDWSAWIKLLEEDVFVNDDIYVEHIMSLMSCTLKLANTGTVPVGRNAKKEKSTPSIISKNIEESSRTFKESIENLWLKFISKDRIFHKLLKCVRYLMFKEVDVMFISGFALKFEFFLKDSRDLALRSECAVGFAMFCRNIRVVNCENAIIERHIDDVTEILENICDSTIKKITRKTIEKHFEQTIETAALHSLQDIAESMCWNLLFDDASEIISSNLECDIKIARLFLIVCFMRIMWISVFLIARNFETSFVHIETVYQQKLEDACGQFFLKLHEISRYPNAELENTVRKIILWLKKLSDSIEENRGLSFLMYSNYF</sequence>
<evidence type="ECO:0000313" key="4">
    <source>
        <dbReference type="Proteomes" id="UP000291343"/>
    </source>
</evidence>
<dbReference type="EMBL" id="QKKF02016774">
    <property type="protein sequence ID" value="RZF41393.1"/>
    <property type="molecule type" value="Genomic_DNA"/>
</dbReference>
<evidence type="ECO:0000256" key="1">
    <source>
        <dbReference type="ARBA" id="ARBA00005486"/>
    </source>
</evidence>
<dbReference type="SMR" id="A0A482X6Q5"/>
<dbReference type="AlphaFoldDB" id="A0A482X6Q5"/>
<protein>
    <recommendedName>
        <fullName evidence="2">Cohesin subunit SCC3/SA HEAT-repeats domain-containing protein</fullName>
    </recommendedName>
</protein>
<dbReference type="Gene3D" id="1.25.10.10">
    <property type="entry name" value="Leucine-rich Repeat Variant"/>
    <property type="match status" value="1"/>
</dbReference>
<dbReference type="OrthoDB" id="10481793at2759"/>
<evidence type="ECO:0000313" key="3">
    <source>
        <dbReference type="EMBL" id="RZF41393.1"/>
    </source>
</evidence>
<dbReference type="GO" id="GO:0008278">
    <property type="term" value="C:cohesin complex"/>
    <property type="evidence" value="ECO:0007669"/>
    <property type="project" value="TreeGrafter"/>
</dbReference>
<keyword evidence="4" id="KW-1185">Reference proteome</keyword>
<dbReference type="InParanoid" id="A0A482X6Q5"/>
<dbReference type="PANTHER" id="PTHR11199:SF0">
    <property type="entry name" value="LD34181P-RELATED"/>
    <property type="match status" value="1"/>
</dbReference>
<accession>A0A482X6Q5</accession>
<dbReference type="PANTHER" id="PTHR11199">
    <property type="entry name" value="STROMAL ANTIGEN"/>
    <property type="match status" value="1"/>
</dbReference>
<dbReference type="GO" id="GO:0007062">
    <property type="term" value="P:sister chromatid cohesion"/>
    <property type="evidence" value="ECO:0007669"/>
    <property type="project" value="TreeGrafter"/>
</dbReference>
<dbReference type="Proteomes" id="UP000291343">
    <property type="component" value="Unassembled WGS sequence"/>
</dbReference>
<dbReference type="GO" id="GO:0003682">
    <property type="term" value="F:chromatin binding"/>
    <property type="evidence" value="ECO:0007669"/>
    <property type="project" value="TreeGrafter"/>
</dbReference>
<proteinExistence type="inferred from homology"/>
<feature type="domain" description="Cohesin subunit SCC3/SA HEAT-repeats" evidence="2">
    <location>
        <begin position="398"/>
        <end position="647"/>
    </location>
</feature>
<gene>
    <name evidence="3" type="ORF">LSTR_LSTR000107</name>
</gene>
<dbReference type="InterPro" id="IPR056396">
    <property type="entry name" value="HEAT_SCC3-SA"/>
</dbReference>
<comment type="caution">
    <text evidence="3">The sequence shown here is derived from an EMBL/GenBank/DDBJ whole genome shotgun (WGS) entry which is preliminary data.</text>
</comment>
<dbReference type="InterPro" id="IPR039662">
    <property type="entry name" value="Cohesin_Scc3/SA"/>
</dbReference>
<evidence type="ECO:0000259" key="2">
    <source>
        <dbReference type="Pfam" id="PF24571"/>
    </source>
</evidence>